<dbReference type="EMBL" id="JAGTJQ010000007">
    <property type="protein sequence ID" value="KAH7028003.1"/>
    <property type="molecule type" value="Genomic_DNA"/>
</dbReference>
<dbReference type="PANTHER" id="PTHR38049:SF1">
    <property type="entry name" value="PROTEIN KINASE DOMAIN-CONTAINING PROTEIN"/>
    <property type="match status" value="1"/>
</dbReference>
<dbReference type="AlphaFoldDB" id="A0A9P8Y172"/>
<dbReference type="PANTHER" id="PTHR38049">
    <property type="entry name" value="RICIN B LECTIN DOMAIN-CONTAINING PROTEIN"/>
    <property type="match status" value="1"/>
</dbReference>
<evidence type="ECO:0000313" key="3">
    <source>
        <dbReference type="Proteomes" id="UP000756346"/>
    </source>
</evidence>
<keyword evidence="1" id="KW-0732">Signal</keyword>
<dbReference type="GeneID" id="70184135"/>
<name>A0A9P8Y172_9PEZI</name>
<protein>
    <submittedName>
        <fullName evidence="2">Uncharacterized protein</fullName>
    </submittedName>
</protein>
<dbReference type="OrthoDB" id="3928002at2759"/>
<dbReference type="RefSeq" id="XP_046010802.1">
    <property type="nucleotide sequence ID" value="XM_046154589.1"/>
</dbReference>
<organism evidence="2 3">
    <name type="scientific">Microdochium trichocladiopsis</name>
    <dbReference type="NCBI Taxonomy" id="1682393"/>
    <lineage>
        <taxon>Eukaryota</taxon>
        <taxon>Fungi</taxon>
        <taxon>Dikarya</taxon>
        <taxon>Ascomycota</taxon>
        <taxon>Pezizomycotina</taxon>
        <taxon>Sordariomycetes</taxon>
        <taxon>Xylariomycetidae</taxon>
        <taxon>Xylariales</taxon>
        <taxon>Microdochiaceae</taxon>
        <taxon>Microdochium</taxon>
    </lineage>
</organism>
<keyword evidence="3" id="KW-1185">Reference proteome</keyword>
<sequence length="204" mass="22913">MALSTFGFLVITSIPTVIGIAEAIDGQKRQNQEAKDRVKFHLTARFSADGVALPEQRVVVFKDKKLYFDHPSHPVRDGYVFNGYYFGWPGEEGVQGMVAQVSEDPPVLNWIFADKETGVLRHGSRSEAAEHTHGSWSWTEDEAWLTLEGGQRFVAVENHDGSWTAHYDREGNLDEVLDARQVLDIQLHRELQLGVSSSYVRADG</sequence>
<dbReference type="Proteomes" id="UP000756346">
    <property type="component" value="Unassembled WGS sequence"/>
</dbReference>
<reference evidence="2" key="1">
    <citation type="journal article" date="2021" name="Nat. Commun.">
        <title>Genetic determinants of endophytism in the Arabidopsis root mycobiome.</title>
        <authorList>
            <person name="Mesny F."/>
            <person name="Miyauchi S."/>
            <person name="Thiergart T."/>
            <person name="Pickel B."/>
            <person name="Atanasova L."/>
            <person name="Karlsson M."/>
            <person name="Huettel B."/>
            <person name="Barry K.W."/>
            <person name="Haridas S."/>
            <person name="Chen C."/>
            <person name="Bauer D."/>
            <person name="Andreopoulos W."/>
            <person name="Pangilinan J."/>
            <person name="LaButti K."/>
            <person name="Riley R."/>
            <person name="Lipzen A."/>
            <person name="Clum A."/>
            <person name="Drula E."/>
            <person name="Henrissat B."/>
            <person name="Kohler A."/>
            <person name="Grigoriev I.V."/>
            <person name="Martin F.M."/>
            <person name="Hacquard S."/>
        </authorList>
    </citation>
    <scope>NUCLEOTIDE SEQUENCE</scope>
    <source>
        <strain evidence="2">MPI-CAGE-CH-0230</strain>
    </source>
</reference>
<evidence type="ECO:0000313" key="2">
    <source>
        <dbReference type="EMBL" id="KAH7028003.1"/>
    </source>
</evidence>
<gene>
    <name evidence="2" type="ORF">B0I36DRAFT_328420</name>
</gene>
<feature type="chain" id="PRO_5040366146" evidence="1">
    <location>
        <begin position="24"/>
        <end position="204"/>
    </location>
</feature>
<feature type="signal peptide" evidence="1">
    <location>
        <begin position="1"/>
        <end position="23"/>
    </location>
</feature>
<accession>A0A9P8Y172</accession>
<comment type="caution">
    <text evidence="2">The sequence shown here is derived from an EMBL/GenBank/DDBJ whole genome shotgun (WGS) entry which is preliminary data.</text>
</comment>
<evidence type="ECO:0000256" key="1">
    <source>
        <dbReference type="SAM" id="SignalP"/>
    </source>
</evidence>
<proteinExistence type="predicted"/>